<dbReference type="CDD" id="cd16377">
    <property type="entry name" value="23S_rRNA_IVP_like"/>
    <property type="match status" value="1"/>
</dbReference>
<evidence type="ECO:0000313" key="2">
    <source>
        <dbReference type="EMBL" id="GAA5510416.1"/>
    </source>
</evidence>
<accession>A0ABP9W004</accession>
<gene>
    <name evidence="2" type="ORF">Rcae01_05924</name>
</gene>
<dbReference type="RefSeq" id="WP_345688309.1">
    <property type="nucleotide sequence ID" value="NZ_BAABRO010000022.1"/>
</dbReference>
<evidence type="ECO:0008006" key="4">
    <source>
        <dbReference type="Google" id="ProtNLM"/>
    </source>
</evidence>
<keyword evidence="3" id="KW-1185">Reference proteome</keyword>
<name>A0ABP9W004_9BACT</name>
<reference evidence="2 3" key="1">
    <citation type="submission" date="2024-02" db="EMBL/GenBank/DDBJ databases">
        <title>Rhodopirellula caenicola NBRC 110016.</title>
        <authorList>
            <person name="Ichikawa N."/>
            <person name="Katano-Makiyama Y."/>
            <person name="Hidaka K."/>
        </authorList>
    </citation>
    <scope>NUCLEOTIDE SEQUENCE [LARGE SCALE GENOMIC DNA]</scope>
    <source>
        <strain evidence="2 3">NBRC 110016</strain>
    </source>
</reference>
<dbReference type="EMBL" id="BAABRO010000022">
    <property type="protein sequence ID" value="GAA5510416.1"/>
    <property type="molecule type" value="Genomic_DNA"/>
</dbReference>
<dbReference type="SUPFAM" id="SSF158446">
    <property type="entry name" value="IVS-encoded protein-like"/>
    <property type="match status" value="1"/>
</dbReference>
<evidence type="ECO:0000256" key="1">
    <source>
        <dbReference type="SAM" id="MobiDB-lite"/>
    </source>
</evidence>
<dbReference type="Pfam" id="PF05635">
    <property type="entry name" value="23S_rRNA_IVP"/>
    <property type="match status" value="1"/>
</dbReference>
<feature type="region of interest" description="Disordered" evidence="1">
    <location>
        <begin position="129"/>
        <end position="150"/>
    </location>
</feature>
<dbReference type="PANTHER" id="PTHR38471">
    <property type="entry name" value="FOUR HELIX BUNDLE PROTEIN"/>
    <property type="match status" value="1"/>
</dbReference>
<dbReference type="NCBIfam" id="TIGR02436">
    <property type="entry name" value="four helix bundle protein"/>
    <property type="match status" value="1"/>
</dbReference>
<proteinExistence type="predicted"/>
<dbReference type="PANTHER" id="PTHR38471:SF2">
    <property type="entry name" value="FOUR HELIX BUNDLE PROTEIN"/>
    <property type="match status" value="1"/>
</dbReference>
<dbReference type="Proteomes" id="UP001416858">
    <property type="component" value="Unassembled WGS sequence"/>
</dbReference>
<comment type="caution">
    <text evidence="2">The sequence shown here is derived from an EMBL/GenBank/DDBJ whole genome shotgun (WGS) entry which is preliminary data.</text>
</comment>
<dbReference type="Gene3D" id="1.20.1440.60">
    <property type="entry name" value="23S rRNA-intervening sequence"/>
    <property type="match status" value="1"/>
</dbReference>
<dbReference type="InterPro" id="IPR036583">
    <property type="entry name" value="23S_rRNA_IVS_sf"/>
</dbReference>
<dbReference type="InterPro" id="IPR012657">
    <property type="entry name" value="23S_rRNA-intervening_sequence"/>
</dbReference>
<evidence type="ECO:0000313" key="3">
    <source>
        <dbReference type="Proteomes" id="UP001416858"/>
    </source>
</evidence>
<protein>
    <recommendedName>
        <fullName evidence="4">Four helix bundle protein</fullName>
    </recommendedName>
</protein>
<sequence length="150" mass="17674">MEERKKTIHKHTDLDVYKFSFASAMRLFELSRKFPLEERYSLTDQCRRSSRSVAANIAEAWRKRRYPAAFVAKLSDSEAEAAETQTWLQFAVECKYLDADVARELYCEYDKIIGMLVNMIKNPDSWRLKPDEKRKPNTIESHESLNTENE</sequence>
<organism evidence="2 3">
    <name type="scientific">Novipirellula caenicola</name>
    <dbReference type="NCBI Taxonomy" id="1536901"/>
    <lineage>
        <taxon>Bacteria</taxon>
        <taxon>Pseudomonadati</taxon>
        <taxon>Planctomycetota</taxon>
        <taxon>Planctomycetia</taxon>
        <taxon>Pirellulales</taxon>
        <taxon>Pirellulaceae</taxon>
        <taxon>Novipirellula</taxon>
    </lineage>
</organism>